<dbReference type="CDD" id="cd00093">
    <property type="entry name" value="HTH_XRE"/>
    <property type="match status" value="1"/>
</dbReference>
<dbReference type="GO" id="GO:0003677">
    <property type="term" value="F:DNA binding"/>
    <property type="evidence" value="ECO:0007669"/>
    <property type="project" value="UniProtKB-KW"/>
</dbReference>
<evidence type="ECO:0000256" key="1">
    <source>
        <dbReference type="ARBA" id="ARBA00023125"/>
    </source>
</evidence>
<dbReference type="PROSITE" id="PS50943">
    <property type="entry name" value="HTH_CROC1"/>
    <property type="match status" value="1"/>
</dbReference>
<keyword evidence="4" id="KW-1185">Reference proteome</keyword>
<comment type="caution">
    <text evidence="3">The sequence shown here is derived from an EMBL/GenBank/DDBJ whole genome shotgun (WGS) entry which is preliminary data.</text>
</comment>
<dbReference type="EMBL" id="JACOPL010000016">
    <property type="protein sequence ID" value="MBC5726443.1"/>
    <property type="molecule type" value="Genomic_DNA"/>
</dbReference>
<evidence type="ECO:0000313" key="4">
    <source>
        <dbReference type="Proteomes" id="UP000606499"/>
    </source>
</evidence>
<dbReference type="PANTHER" id="PTHR46558:SF14">
    <property type="entry name" value="HTH-TYPE TRANSCRIPTIONAL REGULATOR ANSR"/>
    <property type="match status" value="1"/>
</dbReference>
<proteinExistence type="predicted"/>
<evidence type="ECO:0000259" key="2">
    <source>
        <dbReference type="PROSITE" id="PS50943"/>
    </source>
</evidence>
<dbReference type="InterPro" id="IPR001387">
    <property type="entry name" value="Cro/C1-type_HTH"/>
</dbReference>
<evidence type="ECO:0000313" key="3">
    <source>
        <dbReference type="EMBL" id="MBC5726443.1"/>
    </source>
</evidence>
<dbReference type="RefSeq" id="WP_082397358.1">
    <property type="nucleotide sequence ID" value="NZ_JACOPL010000016.1"/>
</dbReference>
<protein>
    <submittedName>
        <fullName evidence="3">Helix-turn-helix transcriptional regulator</fullName>
    </submittedName>
</protein>
<keyword evidence="1" id="KW-0238">DNA-binding</keyword>
<dbReference type="Gene3D" id="1.10.260.40">
    <property type="entry name" value="lambda repressor-like DNA-binding domains"/>
    <property type="match status" value="1"/>
</dbReference>
<dbReference type="Pfam" id="PF01381">
    <property type="entry name" value="HTH_3"/>
    <property type="match status" value="1"/>
</dbReference>
<gene>
    <name evidence="3" type="ORF">H8S45_13365</name>
</gene>
<sequence>MRYYEKIREIREDRGYTQQQIADILCVGQRTYSDYESGKTRIPLESAMLLARFYNVSLDYLVGITECAYPYPKTK</sequence>
<dbReference type="Proteomes" id="UP000606499">
    <property type="component" value="Unassembled WGS sequence"/>
</dbReference>
<dbReference type="SMART" id="SM00530">
    <property type="entry name" value="HTH_XRE"/>
    <property type="match status" value="1"/>
</dbReference>
<dbReference type="SUPFAM" id="SSF47413">
    <property type="entry name" value="lambda repressor-like DNA-binding domains"/>
    <property type="match status" value="1"/>
</dbReference>
<reference evidence="3" key="1">
    <citation type="submission" date="2020-08" db="EMBL/GenBank/DDBJ databases">
        <title>Genome public.</title>
        <authorList>
            <person name="Liu C."/>
            <person name="Sun Q."/>
        </authorList>
    </citation>
    <scope>NUCLEOTIDE SEQUENCE</scope>
    <source>
        <strain evidence="3">NSJ-28</strain>
    </source>
</reference>
<dbReference type="InterPro" id="IPR010982">
    <property type="entry name" value="Lambda_DNA-bd_dom_sf"/>
</dbReference>
<organism evidence="3 4">
    <name type="scientific">Agathobaculum faecis</name>
    <dbReference type="NCBI Taxonomy" id="2763013"/>
    <lineage>
        <taxon>Bacteria</taxon>
        <taxon>Bacillati</taxon>
        <taxon>Bacillota</taxon>
        <taxon>Clostridia</taxon>
        <taxon>Eubacteriales</taxon>
        <taxon>Butyricicoccaceae</taxon>
        <taxon>Agathobaculum</taxon>
    </lineage>
</organism>
<feature type="domain" description="HTH cro/C1-type" evidence="2">
    <location>
        <begin position="7"/>
        <end position="61"/>
    </location>
</feature>
<name>A0A923LW33_9FIRM</name>
<accession>A0A923LW33</accession>
<dbReference type="PANTHER" id="PTHR46558">
    <property type="entry name" value="TRACRIPTIONAL REGULATORY PROTEIN-RELATED-RELATED"/>
    <property type="match status" value="1"/>
</dbReference>
<dbReference type="AlphaFoldDB" id="A0A923LW33"/>